<organism evidence="2 3">
    <name type="scientific">Lactobacillus pasteurii DSM 23907 = CRBIP 24.76</name>
    <dbReference type="NCBI Taxonomy" id="1423790"/>
    <lineage>
        <taxon>Bacteria</taxon>
        <taxon>Bacillati</taxon>
        <taxon>Bacillota</taxon>
        <taxon>Bacilli</taxon>
        <taxon>Lactobacillales</taxon>
        <taxon>Lactobacillaceae</taxon>
        <taxon>Lactobacillus</taxon>
    </lineage>
</organism>
<dbReference type="eggNOG" id="COG5341">
    <property type="taxonomic scope" value="Bacteria"/>
</dbReference>
<dbReference type="PATRIC" id="fig|1423790.3.peg.959"/>
<keyword evidence="1" id="KW-0472">Membrane</keyword>
<sequence>MHILKKLKIGDYVIILALLVLSFFPLKYLSNKQAPTDAKKMQLYAVIRVNNQTVKKISLAHNTVWRFNKDGEENTVEVKNQRIRVVYANCKDQLCVKQGWKDSAGQTIVCLPHKFLIEIKNGDKSKDSSNKKFDHTLVNP</sequence>
<dbReference type="Pfam" id="PF07009">
    <property type="entry name" value="NusG_II"/>
    <property type="match status" value="1"/>
</dbReference>
<evidence type="ECO:0000313" key="3">
    <source>
        <dbReference type="Proteomes" id="UP000009311"/>
    </source>
</evidence>
<dbReference type="InterPro" id="IPR038690">
    <property type="entry name" value="NusG_2_sf"/>
</dbReference>
<evidence type="ECO:0000313" key="2">
    <source>
        <dbReference type="EMBL" id="CCI84867.1"/>
    </source>
</evidence>
<keyword evidence="3" id="KW-1185">Reference proteome</keyword>
<dbReference type="CDD" id="cd09911">
    <property type="entry name" value="Lin0431_like"/>
    <property type="match status" value="1"/>
</dbReference>
<dbReference type="RefSeq" id="WP_009559420.1">
    <property type="nucleotide sequence ID" value="NZ_AYZN01000002.1"/>
</dbReference>
<dbReference type="EMBL" id="CAKD01000013">
    <property type="protein sequence ID" value="CCI84867.1"/>
    <property type="molecule type" value="Genomic_DNA"/>
</dbReference>
<name>I7IZ35_9LACO</name>
<evidence type="ECO:0000256" key="1">
    <source>
        <dbReference type="SAM" id="Phobius"/>
    </source>
</evidence>
<accession>I7IZ35</accession>
<proteinExistence type="predicted"/>
<gene>
    <name evidence="2" type="ORF">BN53_01955</name>
</gene>
<keyword evidence="1" id="KW-1133">Transmembrane helix</keyword>
<dbReference type="Proteomes" id="UP000009311">
    <property type="component" value="Unassembled WGS sequence"/>
</dbReference>
<dbReference type="STRING" id="1423790.BN53_01955"/>
<dbReference type="Gene3D" id="2.60.320.10">
    <property type="entry name" value="N-utilization substance G protein NusG, insert domain"/>
    <property type="match status" value="1"/>
</dbReference>
<protein>
    <submittedName>
        <fullName evidence="2">Uncharacterized protein</fullName>
    </submittedName>
</protein>
<dbReference type="OrthoDB" id="47603at2"/>
<reference evidence="2 3" key="1">
    <citation type="submission" date="2012-06" db="EMBL/GenBank/DDBJ databases">
        <title>Draft Genome Sequence of Lactobacillus pasteurii CRBIP 24.76T.</title>
        <authorList>
            <person name="Cousin S."/>
            <person name="Bouchier C."/>
            <person name="Loux V."/>
            <person name="Ma L."/>
            <person name="Creno S."/>
            <person name="Bizet C."/>
            <person name="Clermont D."/>
        </authorList>
    </citation>
    <scope>NUCLEOTIDE SEQUENCE [LARGE SCALE GENOMIC DNA]</scope>
    <source>
        <strain evidence="3">CRBIP 24.76T</strain>
    </source>
</reference>
<dbReference type="AlphaFoldDB" id="I7IZ35"/>
<keyword evidence="1" id="KW-0812">Transmembrane</keyword>
<comment type="caution">
    <text evidence="2">The sequence shown here is derived from an EMBL/GenBank/DDBJ whole genome shotgun (WGS) entry which is preliminary data.</text>
</comment>
<feature type="transmembrane region" description="Helical" evidence="1">
    <location>
        <begin position="12"/>
        <end position="30"/>
    </location>
</feature>